<comment type="caution">
    <text evidence="6">The sequence shown here is derived from an EMBL/GenBank/DDBJ whole genome shotgun (WGS) entry which is preliminary data.</text>
</comment>
<dbReference type="SUPFAM" id="SSF53850">
    <property type="entry name" value="Periplasmic binding protein-like II"/>
    <property type="match status" value="1"/>
</dbReference>
<dbReference type="InterPro" id="IPR000847">
    <property type="entry name" value="LysR_HTH_N"/>
</dbReference>
<evidence type="ECO:0000313" key="6">
    <source>
        <dbReference type="EMBL" id="KIQ35482.1"/>
    </source>
</evidence>
<reference evidence="6 7" key="1">
    <citation type="submission" date="2014-12" db="EMBL/GenBank/DDBJ databases">
        <title>16Stimator: statistical estimation of ribosomal gene copy numbers from draft genome assemblies.</title>
        <authorList>
            <person name="Perisin M.A."/>
            <person name="Vetter M."/>
            <person name="Gilbert J.A."/>
            <person name="Bergelson J."/>
        </authorList>
    </citation>
    <scope>NUCLEOTIDE SEQUENCE [LARGE SCALE GENOMIC DNA]</scope>
    <source>
        <strain evidence="6 7">MEDvA23</strain>
    </source>
</reference>
<accession>A0A0D0LBA5</accession>
<dbReference type="Gene3D" id="3.40.190.10">
    <property type="entry name" value="Periplasmic binding protein-like II"/>
    <property type="match status" value="2"/>
</dbReference>
<evidence type="ECO:0000256" key="2">
    <source>
        <dbReference type="ARBA" id="ARBA00023015"/>
    </source>
</evidence>
<dbReference type="InterPro" id="IPR036388">
    <property type="entry name" value="WH-like_DNA-bd_sf"/>
</dbReference>
<organism evidence="6 7">
    <name type="scientific">Variovorax paradoxus</name>
    <dbReference type="NCBI Taxonomy" id="34073"/>
    <lineage>
        <taxon>Bacteria</taxon>
        <taxon>Pseudomonadati</taxon>
        <taxon>Pseudomonadota</taxon>
        <taxon>Betaproteobacteria</taxon>
        <taxon>Burkholderiales</taxon>
        <taxon>Comamonadaceae</taxon>
        <taxon>Variovorax</taxon>
    </lineage>
</organism>
<dbReference type="GO" id="GO:0003700">
    <property type="term" value="F:DNA-binding transcription factor activity"/>
    <property type="evidence" value="ECO:0007669"/>
    <property type="project" value="InterPro"/>
</dbReference>
<dbReference type="OrthoDB" id="5914299at2"/>
<dbReference type="RefSeq" id="WP_042577846.1">
    <property type="nucleotide sequence ID" value="NZ_JXQQ01000010.1"/>
</dbReference>
<dbReference type="Pfam" id="PF00126">
    <property type="entry name" value="HTH_1"/>
    <property type="match status" value="1"/>
</dbReference>
<dbReference type="GO" id="GO:0003677">
    <property type="term" value="F:DNA binding"/>
    <property type="evidence" value="ECO:0007669"/>
    <property type="project" value="UniProtKB-KW"/>
</dbReference>
<dbReference type="AlphaFoldDB" id="A0A0D0LBA5"/>
<evidence type="ECO:0000259" key="5">
    <source>
        <dbReference type="PROSITE" id="PS50931"/>
    </source>
</evidence>
<dbReference type="Proteomes" id="UP000032067">
    <property type="component" value="Unassembled WGS sequence"/>
</dbReference>
<comment type="similarity">
    <text evidence="1">Belongs to the LysR transcriptional regulatory family.</text>
</comment>
<dbReference type="Pfam" id="PF03466">
    <property type="entry name" value="LysR_substrate"/>
    <property type="match status" value="1"/>
</dbReference>
<dbReference type="PROSITE" id="PS50931">
    <property type="entry name" value="HTH_LYSR"/>
    <property type="match status" value="1"/>
</dbReference>
<gene>
    <name evidence="6" type="ORF">RT97_06150</name>
</gene>
<evidence type="ECO:0000256" key="1">
    <source>
        <dbReference type="ARBA" id="ARBA00009437"/>
    </source>
</evidence>
<keyword evidence="3" id="KW-0238">DNA-binding</keyword>
<sequence length="317" mass="35135">MSNWELRISLRHLRLADAIEREGSLVRAAERLHMTQSAVTKALQEMEALTEAPLFTRTSRGSVPTPFGQVLVRHARAIIAQLRNADREVTELREGHGSVTIGTLPSTAGGILPAALTIVLKRQPRLKVTVVEGQHDWLTTLLRRGDLDLMTSRLPSRRLPTDITQEVLGMDRARLIVRAQHPLSSRKRIGLDMLGGYGWVLPPPETSMRRQLEATFREAGMNAPVATVESMSFLTNRALVLTSELITVWPQHLADVEARTGLIKILPLELAKTERPLGVWWRTTPGLSPSAQMMVDALRTVGARSPVEYRRAVGIAA</sequence>
<evidence type="ECO:0000256" key="4">
    <source>
        <dbReference type="ARBA" id="ARBA00023163"/>
    </source>
</evidence>
<dbReference type="GO" id="GO:0005829">
    <property type="term" value="C:cytosol"/>
    <property type="evidence" value="ECO:0007669"/>
    <property type="project" value="TreeGrafter"/>
</dbReference>
<dbReference type="InterPro" id="IPR050950">
    <property type="entry name" value="HTH-type_LysR_regulators"/>
</dbReference>
<proteinExistence type="inferred from homology"/>
<dbReference type="Gene3D" id="1.10.10.10">
    <property type="entry name" value="Winged helix-like DNA-binding domain superfamily/Winged helix DNA-binding domain"/>
    <property type="match status" value="1"/>
</dbReference>
<dbReference type="PANTHER" id="PTHR30419:SF8">
    <property type="entry name" value="NITROGEN ASSIMILATION TRANSCRIPTIONAL ACTIVATOR-RELATED"/>
    <property type="match status" value="1"/>
</dbReference>
<dbReference type="InterPro" id="IPR005119">
    <property type="entry name" value="LysR_subst-bd"/>
</dbReference>
<dbReference type="EMBL" id="JXQQ01000010">
    <property type="protein sequence ID" value="KIQ35482.1"/>
    <property type="molecule type" value="Genomic_DNA"/>
</dbReference>
<protein>
    <recommendedName>
        <fullName evidence="5">HTH lysR-type domain-containing protein</fullName>
    </recommendedName>
</protein>
<feature type="domain" description="HTH lysR-type" evidence="5">
    <location>
        <begin position="8"/>
        <end position="65"/>
    </location>
</feature>
<evidence type="ECO:0000313" key="7">
    <source>
        <dbReference type="Proteomes" id="UP000032067"/>
    </source>
</evidence>
<keyword evidence="4" id="KW-0804">Transcription</keyword>
<evidence type="ECO:0000256" key="3">
    <source>
        <dbReference type="ARBA" id="ARBA00023125"/>
    </source>
</evidence>
<dbReference type="PANTHER" id="PTHR30419">
    <property type="entry name" value="HTH-TYPE TRANSCRIPTIONAL REGULATOR YBHD"/>
    <property type="match status" value="1"/>
</dbReference>
<name>A0A0D0LBA5_VARPD</name>
<dbReference type="InterPro" id="IPR036390">
    <property type="entry name" value="WH_DNA-bd_sf"/>
</dbReference>
<keyword evidence="2" id="KW-0805">Transcription regulation</keyword>
<dbReference type="SUPFAM" id="SSF46785">
    <property type="entry name" value="Winged helix' DNA-binding domain"/>
    <property type="match status" value="1"/>
</dbReference>